<sequence>MVKLLLSAFVMSSILVSCSRSASPEGVQEAEGNPEAVYDDAYLSRYNPPIRLSMAREVGDGLKDLIDDLPGETLEDNRWSRLYRDVLGIEIAYEWTARSEQYYKKQEIMLAAGRLPDVVKVNAQQLRQLSNAGLIQELTDAYETYASPFTKEILTQEGAGALESGTINGKLMGIPETEASIEKALYLWIRTDWLEKLKLAPPKTIDDVLAISKAFTEGDPDGNGLRDTYGLAATQYLFDPVMGLTGFMAGYGAYPAIWLKDESGRLVYGGIQPEVKEALKALQAMYREGQLDSEFAIKNGGKVKQQIAEGKIGMLYGEQWGSFLAQISRENDPDSEWQAYPIVSATEQPVYVPLKFNTSQFYAVRKDYTHPEAVVKLFNLYLEKNWGKTAEYEVYYNNSMPVWGLSPVTPFPAKKNLEAYRQIKEAYESGHEALLQDEARFIQKKMDLYAAGGEDSESGWGWEKTYGKNGAMSVLDGYEKNKQLLFDAFVGAPTEAMIEKQIILNDLSHDAFINIILGNPLEEFDRFVEEWMILGGAQITAEVNQWYEERGQDLQ</sequence>
<name>A0A1A5YLH8_9BACL</name>
<dbReference type="Gene3D" id="3.40.190.10">
    <property type="entry name" value="Periplasmic binding protein-like II"/>
    <property type="match status" value="2"/>
</dbReference>
<dbReference type="PANTHER" id="PTHR43649:SF12">
    <property type="entry name" value="DIACETYLCHITOBIOSE BINDING PROTEIN DASA"/>
    <property type="match status" value="1"/>
</dbReference>
<dbReference type="AlphaFoldDB" id="A0A1A5YLH8"/>
<accession>A0A1A5YLH8</accession>
<dbReference type="InterPro" id="IPR006059">
    <property type="entry name" value="SBP"/>
</dbReference>
<dbReference type="PANTHER" id="PTHR43649">
    <property type="entry name" value="ARABINOSE-BINDING PROTEIN-RELATED"/>
    <property type="match status" value="1"/>
</dbReference>
<proteinExistence type="predicted"/>
<dbReference type="InterPro" id="IPR050490">
    <property type="entry name" value="Bact_solute-bd_prot1"/>
</dbReference>
<dbReference type="RefSeq" id="WP_068682455.1">
    <property type="nucleotide sequence ID" value="NZ_LYPA01000050.1"/>
</dbReference>
<comment type="caution">
    <text evidence="2">The sequence shown here is derived from an EMBL/GenBank/DDBJ whole genome shotgun (WGS) entry which is preliminary data.</text>
</comment>
<dbReference type="Proteomes" id="UP000092024">
    <property type="component" value="Unassembled WGS sequence"/>
</dbReference>
<keyword evidence="3" id="KW-1185">Reference proteome</keyword>
<reference evidence="2 3" key="1">
    <citation type="submission" date="2016-05" db="EMBL/GenBank/DDBJ databases">
        <title>Paenibacillus oryzae. sp. nov., isolated from the rice root.</title>
        <authorList>
            <person name="Zhang J."/>
            <person name="Zhang X."/>
        </authorList>
    </citation>
    <scope>NUCLEOTIDE SEQUENCE [LARGE SCALE GENOMIC DNA]</scope>
    <source>
        <strain evidence="2 3">1DrF-4</strain>
    </source>
</reference>
<feature type="chain" id="PRO_5008340437" evidence="1">
    <location>
        <begin position="23"/>
        <end position="555"/>
    </location>
</feature>
<evidence type="ECO:0000256" key="1">
    <source>
        <dbReference type="SAM" id="SignalP"/>
    </source>
</evidence>
<dbReference type="CDD" id="cd13580">
    <property type="entry name" value="PBP2_AlgQ_like_1"/>
    <property type="match status" value="1"/>
</dbReference>
<evidence type="ECO:0000313" key="2">
    <source>
        <dbReference type="EMBL" id="OBR66235.1"/>
    </source>
</evidence>
<organism evidence="2 3">
    <name type="scientific">Paenibacillus oryzae</name>
    <dbReference type="NCBI Taxonomy" id="1844972"/>
    <lineage>
        <taxon>Bacteria</taxon>
        <taxon>Bacillati</taxon>
        <taxon>Bacillota</taxon>
        <taxon>Bacilli</taxon>
        <taxon>Bacillales</taxon>
        <taxon>Paenibacillaceae</taxon>
        <taxon>Paenibacillus</taxon>
    </lineage>
</organism>
<dbReference type="EMBL" id="LYPA01000050">
    <property type="protein sequence ID" value="OBR66235.1"/>
    <property type="molecule type" value="Genomic_DNA"/>
</dbReference>
<feature type="signal peptide" evidence="1">
    <location>
        <begin position="1"/>
        <end position="22"/>
    </location>
</feature>
<dbReference type="STRING" id="1844972.A7K91_20875"/>
<protein>
    <submittedName>
        <fullName evidence="2">ABC transporter substrate-binding protein</fullName>
    </submittedName>
</protein>
<dbReference type="PROSITE" id="PS51257">
    <property type="entry name" value="PROKAR_LIPOPROTEIN"/>
    <property type="match status" value="1"/>
</dbReference>
<evidence type="ECO:0000313" key="3">
    <source>
        <dbReference type="Proteomes" id="UP000092024"/>
    </source>
</evidence>
<dbReference type="Pfam" id="PF01547">
    <property type="entry name" value="SBP_bac_1"/>
    <property type="match status" value="1"/>
</dbReference>
<dbReference type="SUPFAM" id="SSF53850">
    <property type="entry name" value="Periplasmic binding protein-like II"/>
    <property type="match status" value="1"/>
</dbReference>
<gene>
    <name evidence="2" type="ORF">A7K91_20875</name>
</gene>
<keyword evidence="1" id="KW-0732">Signal</keyword>